<dbReference type="SUPFAM" id="SSF56219">
    <property type="entry name" value="DNase I-like"/>
    <property type="match status" value="1"/>
</dbReference>
<dbReference type="Proteomes" id="UP000193623">
    <property type="component" value="Unassembled WGS sequence"/>
</dbReference>
<keyword evidence="2" id="KW-0378">Hydrolase</keyword>
<keyword evidence="3" id="KW-1185">Reference proteome</keyword>
<dbReference type="GO" id="GO:0004519">
    <property type="term" value="F:endonuclease activity"/>
    <property type="evidence" value="ECO:0007669"/>
    <property type="project" value="UniProtKB-KW"/>
</dbReference>
<evidence type="ECO:0000313" key="2">
    <source>
        <dbReference type="EMBL" id="SLN56753.1"/>
    </source>
</evidence>
<dbReference type="PANTHER" id="PTHR42834:SF1">
    <property type="entry name" value="ENDONUCLEASE_EXONUCLEASE_PHOSPHATASE FAMILY PROTEIN (AFU_ORTHOLOGUE AFUA_3G09210)"/>
    <property type="match status" value="1"/>
</dbReference>
<name>A0A1Y5T664_9RHOB</name>
<keyword evidence="2" id="KW-0255">Endonuclease</keyword>
<dbReference type="RefSeq" id="WP_085865392.1">
    <property type="nucleotide sequence ID" value="NZ_FWFT01000005.1"/>
</dbReference>
<feature type="domain" description="Endonuclease/exonuclease/phosphatase" evidence="1">
    <location>
        <begin position="125"/>
        <end position="327"/>
    </location>
</feature>
<gene>
    <name evidence="2" type="ORF">PSJ8397_03016</name>
</gene>
<dbReference type="OrthoDB" id="1398885at2"/>
<keyword evidence="2" id="KW-0269">Exonuclease</keyword>
<dbReference type="PANTHER" id="PTHR42834">
    <property type="entry name" value="ENDONUCLEASE/EXONUCLEASE/PHOSPHATASE FAMILY PROTEIN (AFU_ORTHOLOGUE AFUA_3G09210)"/>
    <property type="match status" value="1"/>
</dbReference>
<organism evidence="2 3">
    <name type="scientific">Pseudooctadecabacter jejudonensis</name>
    <dbReference type="NCBI Taxonomy" id="1391910"/>
    <lineage>
        <taxon>Bacteria</taxon>
        <taxon>Pseudomonadati</taxon>
        <taxon>Pseudomonadota</taxon>
        <taxon>Alphaproteobacteria</taxon>
        <taxon>Rhodobacterales</taxon>
        <taxon>Paracoccaceae</taxon>
        <taxon>Pseudooctadecabacter</taxon>
    </lineage>
</organism>
<dbReference type="InterPro" id="IPR005135">
    <property type="entry name" value="Endo/exonuclease/phosphatase"/>
</dbReference>
<accession>A0A1Y5T664</accession>
<evidence type="ECO:0000259" key="1">
    <source>
        <dbReference type="Pfam" id="PF19580"/>
    </source>
</evidence>
<evidence type="ECO:0000313" key="3">
    <source>
        <dbReference type="Proteomes" id="UP000193623"/>
    </source>
</evidence>
<reference evidence="2 3" key="1">
    <citation type="submission" date="2017-03" db="EMBL/GenBank/DDBJ databases">
        <authorList>
            <person name="Afonso C.L."/>
            <person name="Miller P.J."/>
            <person name="Scott M.A."/>
            <person name="Spackman E."/>
            <person name="Goraichik I."/>
            <person name="Dimitrov K.M."/>
            <person name="Suarez D.L."/>
            <person name="Swayne D.E."/>
        </authorList>
    </citation>
    <scope>NUCLEOTIDE SEQUENCE [LARGE SCALE GENOMIC DNA]</scope>
    <source>
        <strain evidence="2 3">CECT 8397</strain>
    </source>
</reference>
<dbReference type="AlphaFoldDB" id="A0A1Y5T664"/>
<protein>
    <submittedName>
        <fullName evidence="2">Endonuclease/Exonuclease/phosphatase family protein</fullName>
    </submittedName>
</protein>
<dbReference type="GO" id="GO:0004527">
    <property type="term" value="F:exonuclease activity"/>
    <property type="evidence" value="ECO:0007669"/>
    <property type="project" value="UniProtKB-KW"/>
</dbReference>
<keyword evidence="2" id="KW-0540">Nuclease</keyword>
<dbReference type="Pfam" id="PF19580">
    <property type="entry name" value="Exo_endo_phos_3"/>
    <property type="match status" value="1"/>
</dbReference>
<dbReference type="Gene3D" id="3.60.10.10">
    <property type="entry name" value="Endonuclease/exonuclease/phosphatase"/>
    <property type="match status" value="1"/>
</dbReference>
<dbReference type="EMBL" id="FWFT01000005">
    <property type="protein sequence ID" value="SLN56753.1"/>
    <property type="molecule type" value="Genomic_DNA"/>
</dbReference>
<dbReference type="InterPro" id="IPR036691">
    <property type="entry name" value="Endo/exonu/phosph_ase_sf"/>
</dbReference>
<sequence>MRIAAFNVENLFDRARIMNLENWDDGQPVLDAYSELTSLLEEESYSKTNKAKMANLMIELDLEKDDTGQYVTLRRNRGRLVKRPKSGGIEIIADGRDDWIGWLELRGESVNEIGIDNTGRVIRDVDADVLAVVEAEDRVALKEFGDQVLERVGGQPYPHVMMIDGNDRRGIDVGLMTKNGYDITLMQSHVHELNSKGYPIFSRDCPEFLVETSSGQKIWFLVNHFKSKGYGSKKANDARRKSQASAVATYYERLKNEGYDNVVVLGDLNDLPDSDPLEPLLKDTDLREVSEHVSFDTGEFPGKGTYKLGNDTDKIDYILLSPALFNKVTAAGVFRKGAWPGSRPKRWDTYKELKKKIHVASDHHAIWVDVSM</sequence>
<proteinExistence type="predicted"/>